<proteinExistence type="predicted"/>
<dbReference type="EMBL" id="OZ020101">
    <property type="protein sequence ID" value="CAK9274260.1"/>
    <property type="molecule type" value="Genomic_DNA"/>
</dbReference>
<accession>A0ABP0X787</accession>
<evidence type="ECO:0000313" key="1">
    <source>
        <dbReference type="EMBL" id="CAK9274260.1"/>
    </source>
</evidence>
<evidence type="ECO:0000313" key="2">
    <source>
        <dbReference type="Proteomes" id="UP001497444"/>
    </source>
</evidence>
<protein>
    <submittedName>
        <fullName evidence="1">Uncharacterized protein</fullName>
    </submittedName>
</protein>
<organism evidence="1 2">
    <name type="scientific">Sphagnum jensenii</name>
    <dbReference type="NCBI Taxonomy" id="128206"/>
    <lineage>
        <taxon>Eukaryota</taxon>
        <taxon>Viridiplantae</taxon>
        <taxon>Streptophyta</taxon>
        <taxon>Embryophyta</taxon>
        <taxon>Bryophyta</taxon>
        <taxon>Sphagnophytina</taxon>
        <taxon>Sphagnopsida</taxon>
        <taxon>Sphagnales</taxon>
        <taxon>Sphagnaceae</taxon>
        <taxon>Sphagnum</taxon>
    </lineage>
</organism>
<sequence length="180" mass="20518">MDLRRVAVTTVNMGRQSLETMRERAEALRKKTPPDEFLKEMKKEFQASRDSINEDFNRLEAECERIKPNRNNYDLQTPQGIKKLEEDEALWMEATLAVLKATRSWTDFFKGLVEQAVGMLTEILTAIVDGVTAAYKKVEAFMVWLADAFVKNAKIVAQRVMEGELATASDEARNFMDFGG</sequence>
<reference evidence="1" key="1">
    <citation type="submission" date="2024-02" db="EMBL/GenBank/DDBJ databases">
        <authorList>
            <consortium name="ELIXIR-Norway"/>
            <consortium name="Elixir Norway"/>
        </authorList>
    </citation>
    <scope>NUCLEOTIDE SEQUENCE</scope>
</reference>
<gene>
    <name evidence="1" type="ORF">CSSPJE1EN1_LOCUS19738</name>
</gene>
<keyword evidence="2" id="KW-1185">Reference proteome</keyword>
<dbReference type="Proteomes" id="UP001497444">
    <property type="component" value="Chromosome 6"/>
</dbReference>
<name>A0ABP0X787_9BRYO</name>